<dbReference type="AlphaFoldDB" id="A0A6S7C8L0"/>
<evidence type="ECO:0000313" key="2">
    <source>
        <dbReference type="Proteomes" id="UP000494115"/>
    </source>
</evidence>
<gene>
    <name evidence="1" type="ORF">LMG28138_05382</name>
</gene>
<reference evidence="1 2" key="1">
    <citation type="submission" date="2020-04" db="EMBL/GenBank/DDBJ databases">
        <authorList>
            <person name="De Canck E."/>
        </authorList>
    </citation>
    <scope>NUCLEOTIDE SEQUENCE [LARGE SCALE GENOMIC DNA]</scope>
    <source>
        <strain evidence="1 2">LMG 28138</strain>
    </source>
</reference>
<dbReference type="InterPro" id="IPR017850">
    <property type="entry name" value="Alkaline_phosphatase_core_sf"/>
</dbReference>
<dbReference type="Proteomes" id="UP000494115">
    <property type="component" value="Unassembled WGS sequence"/>
</dbReference>
<dbReference type="EMBL" id="CADIKM010000057">
    <property type="protein sequence ID" value="CAB3803620.1"/>
    <property type="molecule type" value="Genomic_DNA"/>
</dbReference>
<keyword evidence="2" id="KW-1185">Reference proteome</keyword>
<dbReference type="SUPFAM" id="SSF53649">
    <property type="entry name" value="Alkaline phosphatase-like"/>
    <property type="match status" value="1"/>
</dbReference>
<evidence type="ECO:0000313" key="1">
    <source>
        <dbReference type="EMBL" id="CAB3803620.1"/>
    </source>
</evidence>
<sequence>MSPEWQNYCTLLASVGLSRVHISRGSLCGSSHRTQLRHGHCNRNGQNGRRRLKLSKHQIKVHLDGYNNLDYWEGKTDKSARRELFYSDETDLMAIRVDAWKMHIGVKKDNNWFNEKSYPSVPYPFNLLMDPMEKMDPESHECGYARRKFLAEKLWAPTAAVPFMQAHLKTLQDFPPSQAADTLSMKRAVDEAMRKLWSPTGSSN</sequence>
<accession>A0A6S7C8L0</accession>
<protein>
    <submittedName>
        <fullName evidence="1">Uncharacterized protein</fullName>
    </submittedName>
</protein>
<name>A0A6S7C8L0_9BURK</name>
<proteinExistence type="predicted"/>
<organism evidence="1 2">
    <name type="scientific">Pararobbsia alpina</name>
    <dbReference type="NCBI Taxonomy" id="621374"/>
    <lineage>
        <taxon>Bacteria</taxon>
        <taxon>Pseudomonadati</taxon>
        <taxon>Pseudomonadota</taxon>
        <taxon>Betaproteobacteria</taxon>
        <taxon>Burkholderiales</taxon>
        <taxon>Burkholderiaceae</taxon>
        <taxon>Pararobbsia</taxon>
    </lineage>
</organism>